<keyword evidence="10" id="KW-1133">Transmembrane helix</keyword>
<comment type="similarity">
    <text evidence="3">Belongs to the WHI5/NRM1 family.</text>
</comment>
<keyword evidence="11" id="KW-0732">Signal</keyword>
<feature type="region of interest" description="Disordered" evidence="9">
    <location>
        <begin position="1512"/>
        <end position="1597"/>
    </location>
</feature>
<dbReference type="EMBL" id="JANPWZ010000355">
    <property type="protein sequence ID" value="KAJ3577522.1"/>
    <property type="molecule type" value="Genomic_DNA"/>
</dbReference>
<evidence type="ECO:0000256" key="10">
    <source>
        <dbReference type="SAM" id="Phobius"/>
    </source>
</evidence>
<feature type="region of interest" description="Disordered" evidence="9">
    <location>
        <begin position="276"/>
        <end position="364"/>
    </location>
</feature>
<feature type="transmembrane region" description="Helical" evidence="10">
    <location>
        <begin position="36"/>
        <end position="56"/>
    </location>
</feature>
<evidence type="ECO:0000313" key="12">
    <source>
        <dbReference type="EMBL" id="KAJ3577522.1"/>
    </source>
</evidence>
<feature type="region of interest" description="Disordered" evidence="9">
    <location>
        <begin position="758"/>
        <end position="800"/>
    </location>
</feature>
<dbReference type="Proteomes" id="UP001148614">
    <property type="component" value="Unassembled WGS sequence"/>
</dbReference>
<feature type="compositionally biased region" description="Low complexity" evidence="9">
    <location>
        <begin position="1451"/>
        <end position="1463"/>
    </location>
</feature>
<feature type="region of interest" description="Disordered" evidence="9">
    <location>
        <begin position="1451"/>
        <end position="1473"/>
    </location>
</feature>
<feature type="signal peptide" evidence="11">
    <location>
        <begin position="1"/>
        <end position="20"/>
    </location>
</feature>
<dbReference type="InterPro" id="IPR039198">
    <property type="entry name" value="Srl3/Whi5"/>
</dbReference>
<keyword evidence="10" id="KW-0472">Membrane</keyword>
<dbReference type="GO" id="GO:0033309">
    <property type="term" value="C:SBF transcription complex"/>
    <property type="evidence" value="ECO:0007669"/>
    <property type="project" value="TreeGrafter"/>
</dbReference>
<gene>
    <name evidence="12" type="ORF">NPX13_g3046</name>
</gene>
<feature type="compositionally biased region" description="Polar residues" evidence="9">
    <location>
        <begin position="1282"/>
        <end position="1316"/>
    </location>
</feature>
<feature type="region of interest" description="Disordered" evidence="9">
    <location>
        <begin position="1005"/>
        <end position="1031"/>
    </location>
</feature>
<feature type="region of interest" description="Disordered" evidence="9">
    <location>
        <begin position="1236"/>
        <end position="1347"/>
    </location>
</feature>
<evidence type="ECO:0000256" key="9">
    <source>
        <dbReference type="SAM" id="MobiDB-lite"/>
    </source>
</evidence>
<evidence type="ECO:0000256" key="1">
    <source>
        <dbReference type="ARBA" id="ARBA00004123"/>
    </source>
</evidence>
<feature type="region of interest" description="Disordered" evidence="9">
    <location>
        <begin position="1619"/>
        <end position="1771"/>
    </location>
</feature>
<feature type="compositionally biased region" description="Polar residues" evidence="9">
    <location>
        <begin position="1562"/>
        <end position="1582"/>
    </location>
</feature>
<feature type="compositionally biased region" description="Polar residues" evidence="9">
    <location>
        <begin position="1264"/>
        <end position="1274"/>
    </location>
</feature>
<proteinExistence type="inferred from homology"/>
<feature type="compositionally biased region" description="Polar residues" evidence="9">
    <location>
        <begin position="1338"/>
        <end position="1347"/>
    </location>
</feature>
<keyword evidence="13" id="KW-1185">Reference proteome</keyword>
<keyword evidence="4" id="KW-0963">Cytoplasm</keyword>
<feature type="compositionally biased region" description="Low complexity" evidence="9">
    <location>
        <begin position="787"/>
        <end position="799"/>
    </location>
</feature>
<accession>A0A9W8TN67</accession>
<comment type="subcellular location">
    <subcellularLocation>
        <location evidence="2">Cytoplasm</location>
    </subcellularLocation>
    <subcellularLocation>
        <location evidence="1">Nucleus</location>
    </subcellularLocation>
</comment>
<name>A0A9W8TN67_9PEZI</name>
<keyword evidence="6" id="KW-0805">Transcription regulation</keyword>
<dbReference type="Pfam" id="PF08528">
    <property type="entry name" value="Whi5"/>
    <property type="match status" value="1"/>
</dbReference>
<feature type="region of interest" description="Disordered" evidence="9">
    <location>
        <begin position="403"/>
        <end position="496"/>
    </location>
</feature>
<feature type="compositionally biased region" description="Polar residues" evidence="9">
    <location>
        <begin position="1629"/>
        <end position="1658"/>
    </location>
</feature>
<reference evidence="12" key="1">
    <citation type="submission" date="2022-07" db="EMBL/GenBank/DDBJ databases">
        <title>Genome Sequence of Xylaria arbuscula.</title>
        <authorList>
            <person name="Buettner E."/>
        </authorList>
    </citation>
    <scope>NUCLEOTIDE SEQUENCE</scope>
    <source>
        <strain evidence="12">VT107</strain>
    </source>
</reference>
<organism evidence="12 13">
    <name type="scientific">Xylaria arbuscula</name>
    <dbReference type="NCBI Taxonomy" id="114810"/>
    <lineage>
        <taxon>Eukaryota</taxon>
        <taxon>Fungi</taxon>
        <taxon>Dikarya</taxon>
        <taxon>Ascomycota</taxon>
        <taxon>Pezizomycotina</taxon>
        <taxon>Sordariomycetes</taxon>
        <taxon>Xylariomycetidae</taxon>
        <taxon>Xylariales</taxon>
        <taxon>Xylariaceae</taxon>
        <taxon>Xylaria</taxon>
    </lineage>
</organism>
<keyword evidence="7" id="KW-0804">Transcription</keyword>
<evidence type="ECO:0000256" key="2">
    <source>
        <dbReference type="ARBA" id="ARBA00004496"/>
    </source>
</evidence>
<keyword evidence="5" id="KW-0678">Repressor</keyword>
<feature type="compositionally biased region" description="Polar residues" evidence="9">
    <location>
        <begin position="484"/>
        <end position="496"/>
    </location>
</feature>
<comment type="caution">
    <text evidence="12">The sequence shown here is derived from an EMBL/GenBank/DDBJ whole genome shotgun (WGS) entry which is preliminary data.</text>
</comment>
<keyword evidence="8" id="KW-0539">Nucleus</keyword>
<dbReference type="InterPro" id="IPR013734">
    <property type="entry name" value="TF_Nrm1/Whi5"/>
</dbReference>
<protein>
    <submittedName>
        <fullName evidence="12">Uncharacterized protein</fullName>
    </submittedName>
</protein>
<evidence type="ECO:0000256" key="5">
    <source>
        <dbReference type="ARBA" id="ARBA00022491"/>
    </source>
</evidence>
<dbReference type="PANTHER" id="PTHR28246:SF1">
    <property type="entry name" value="G1-SPECIFIC TRANSCRIPTIONAL REPRESSOR WHI5-RELATED"/>
    <property type="match status" value="1"/>
</dbReference>
<sequence>MLFFLFFVVAVAILIKEANAVRPAAKAIITSVMILNLYAADFGLLVLGLVLCGFLSSDAGMWKLSLELLFDMILCFATAIVSKHVEAAPWPHDNMLDAFVVCMAGAYYVLGDGVRVGLLLAWQPFYYYYCDSDRGKCGAYLGLAFVAALSPYLRRVCGPVVAGLLRELTKKALSRLRMCAVEVLLALVRRLDVSPPTETANNAPGEEPEQKKKVTMVDASTQTEPFAKTESSTQVHEDDLVVPQGLGKRPCLRKVRILGTPITPFVTSRMRRQALREAANRHKTVPPPPSVLPAVSVPAPPAAESTVFRPTEVKDPTPPSPPLTSISQPAPVPSPPSPDISNLPVPSAAVTSDDPFREPSVADSLTHEVPLELKEVIVTNGASENTFEIGVPFIQDQTPIPDFLAHGIPSNPEITNGASENPLHTDIPLTHDQPSVPDSSAHDVPSSSSEVLPTNGAWENKYDTESPLTQDQPSTPDSLAHGIPSTSSEVTNGASKNTFDTGIHFIQDQPPISGSLAPDVPSSISDDALVIEHAFENVFDAGIPFMQDHSSVPNFFGLDAPSSVNAPIVDGQLDITPEAEIPPIQDHSSVPNSFNLNARSNMSSPIADGQLDITSEPEIAFIQNQSSVPNFFVSNELSSVSSPIADGQLDITSEPEIASIQDHSSIPDFFVSDAPSSVSDPSADGQLDIDIISEVEIPPIQDHPSISNFFAPPIDEQMQDLTTNIPPTLDHNKDVMMTDENVGPTSAGDDIVMSEHENNDEGMDEDVPEHTYDVSMGESDAAPTEVQNQQSSSWTSNTTAGAAPIEADDHMHDVDPMDERVDAGTMLGIQPNSAVALTTAPSALADTDAQMGDAAPTPVTPVHPRSLPTIQEETPEVTPPAQTSSPEAARLDTFIQEQIAADNDSALNPPGSPASTISSGFEDLFQSAGDGAELGLHGVMFVSAVSSTPNPVTNGTAVSASSAAPSTPAPAASTFANVSETSLSDSLASSNAHPILPGIFITSRMPRRQPPSERRIDFSMSPSPTAPKLNSRFMISDTPKKLECKIQALDAGRKRPATKQRTTTKTDEARGYPVMDQVVVEWVMYKMNMAAEEASKDWPSRKAGIEEQTKLDEAAKKARGKAIMDAKHKANREAAMQRINRQRQAKAEAEASGSLCFILDGEQQGGHAGCSLGAGTPTVHTYRREPPSTLRYPLLILSRCVVEKPGTVHRHLNLHEGPAMVQRVPRIRGSRKTVTRFGPGLAAQYATNPPTPRPVPANMPDMSQLASSSNSDPTPSHGHVAGSQSRFASNTQSQSHQTQLLHDSSNDSQATNSTSNDNDRVFTPPESDSESSHRHGNDNNSSSQESQLMHLSNLAALQQKIVVSRDDADINGAQSRKRMADGVVKHARHHSSASPVRMGHSRNTSTVSVASTVGSRIGELSAELKAKLSYAMVKVNNGWQGHSIDEIESLASQAASPTSSTSTLHGRHASSATASPRIALTGYRQVASQPSSMTTSPVFQHPQGRAFESYWRDNGPKLPGIASPVSQVPTLAPPAPIQPRQALPTNPRRNSNARYTPAYLSHSHQSSPHTPLQPSPLQSTPGQYHVRTPSVDPILFSPPQNLREQEALETLLFMSSPGNSANLKHAFPTPQTSQTRNGTRNNLPTSRLGHTNEANSQGRKALPTGRPQAQQKRVEFEKSPHTPGGPEADEPHGSAQARAMPRRRTINGSIPRPPLSIPTGLGGRARTKPPLGDDDVQRMIDRAAAADSSDSEDEILLPPSSQRNRTGVGAG</sequence>
<evidence type="ECO:0000256" key="4">
    <source>
        <dbReference type="ARBA" id="ARBA00022490"/>
    </source>
</evidence>
<evidence type="ECO:0000256" key="6">
    <source>
        <dbReference type="ARBA" id="ARBA00023015"/>
    </source>
</evidence>
<dbReference type="GO" id="GO:0003712">
    <property type="term" value="F:transcription coregulator activity"/>
    <property type="evidence" value="ECO:0007669"/>
    <property type="project" value="TreeGrafter"/>
</dbReference>
<feature type="chain" id="PRO_5040930207" evidence="11">
    <location>
        <begin position="21"/>
        <end position="1771"/>
    </location>
</feature>
<keyword evidence="10" id="KW-0812">Transmembrane</keyword>
<evidence type="ECO:0000256" key="7">
    <source>
        <dbReference type="ARBA" id="ARBA00023163"/>
    </source>
</evidence>
<evidence type="ECO:0000313" key="13">
    <source>
        <dbReference type="Proteomes" id="UP001148614"/>
    </source>
</evidence>
<feature type="compositionally biased region" description="Polar residues" evidence="9">
    <location>
        <begin position="466"/>
        <end position="477"/>
    </location>
</feature>
<dbReference type="PANTHER" id="PTHR28246">
    <property type="entry name" value="G1-SPECIFIC TRANSCRIPTIONAL REPRESSOR WHI5-RELATED"/>
    <property type="match status" value="1"/>
</dbReference>
<evidence type="ECO:0000256" key="3">
    <source>
        <dbReference type="ARBA" id="ARBA00006922"/>
    </source>
</evidence>
<dbReference type="VEuPathDB" id="FungiDB:F4678DRAFT_475411"/>
<feature type="compositionally biased region" description="Low complexity" evidence="9">
    <location>
        <begin position="434"/>
        <end position="449"/>
    </location>
</feature>
<dbReference type="GO" id="GO:0005737">
    <property type="term" value="C:cytoplasm"/>
    <property type="evidence" value="ECO:0007669"/>
    <property type="project" value="UniProtKB-SubCell"/>
</dbReference>
<evidence type="ECO:0000256" key="11">
    <source>
        <dbReference type="SAM" id="SignalP"/>
    </source>
</evidence>
<dbReference type="GO" id="GO:0000082">
    <property type="term" value="P:G1/S transition of mitotic cell cycle"/>
    <property type="evidence" value="ECO:0007669"/>
    <property type="project" value="InterPro"/>
</dbReference>
<evidence type="ECO:0000256" key="8">
    <source>
        <dbReference type="ARBA" id="ARBA00023242"/>
    </source>
</evidence>
<feature type="compositionally biased region" description="Polar residues" evidence="9">
    <location>
        <begin position="1543"/>
        <end position="1554"/>
    </location>
</feature>